<evidence type="ECO:0000313" key="3">
    <source>
        <dbReference type="Proteomes" id="UP000194137"/>
    </source>
</evidence>
<keyword evidence="3" id="KW-1185">Reference proteome</keyword>
<sequence length="377" mass="40403">MIVPTDPIVSGQTTPIKLAVPVGSPFPATPPKPVRPAALTPQIVALRASLPVPVEYNRRIPAARRRWRVSLSSVGRAASRTAGVLRRHRQSAGLVMTAILLGISLTTIVILADAPESDATAQKAEKPATLAAAPAVPPAQGAPAGIAEESDALAGVRIVDPSWDKKMSCSEGTWPYIDQRCLVKDEARSEARAENKIGPRMIGSTPRPPAPETSGPIGSTTAIVRAAPKVNATDGVAARDADVDEDMESEQVPNATPAPPPDVAPSKLVETQTSTMPAQPVAPQYASPSSRSVRSSQRRQSLRTFRLSEETEAKPAVAPRRTTNVRRTTTRAATVTRKRQPYMADAGRRVRQRVVRQAQVPQAPQFFFPFGWFVQAR</sequence>
<name>A0A1W6ZQ18_9HYPH</name>
<evidence type="ECO:0000256" key="1">
    <source>
        <dbReference type="SAM" id="MobiDB-lite"/>
    </source>
</evidence>
<dbReference type="Proteomes" id="UP000194137">
    <property type="component" value="Chromosome"/>
</dbReference>
<dbReference type="AlphaFoldDB" id="A0A1W6ZQ18"/>
<protein>
    <submittedName>
        <fullName evidence="2">Uncharacterized protein</fullName>
    </submittedName>
</protein>
<organism evidence="2 3">
    <name type="scientific">Pseudorhodoplanes sinuspersici</name>
    <dbReference type="NCBI Taxonomy" id="1235591"/>
    <lineage>
        <taxon>Bacteria</taxon>
        <taxon>Pseudomonadati</taxon>
        <taxon>Pseudomonadota</taxon>
        <taxon>Alphaproteobacteria</taxon>
        <taxon>Hyphomicrobiales</taxon>
        <taxon>Pseudorhodoplanes</taxon>
    </lineage>
</organism>
<feature type="region of interest" description="Disordered" evidence="1">
    <location>
        <begin position="242"/>
        <end position="324"/>
    </location>
</feature>
<dbReference type="KEGG" id="psin:CAK95_07125"/>
<reference evidence="2 3" key="1">
    <citation type="submission" date="2017-05" db="EMBL/GenBank/DDBJ databases">
        <title>Full genome sequence of Pseudorhodoplanes sinuspersici.</title>
        <authorList>
            <person name="Dastgheib S.M.M."/>
            <person name="Shavandi M."/>
            <person name="Tirandaz H."/>
        </authorList>
    </citation>
    <scope>NUCLEOTIDE SEQUENCE [LARGE SCALE GENOMIC DNA]</scope>
    <source>
        <strain evidence="2 3">RIPI110</strain>
    </source>
</reference>
<dbReference type="EMBL" id="CP021112">
    <property type="protein sequence ID" value="ARP98874.1"/>
    <property type="molecule type" value="Genomic_DNA"/>
</dbReference>
<proteinExistence type="predicted"/>
<gene>
    <name evidence="2" type="ORF">CAK95_07125</name>
</gene>
<accession>A0A1W6ZQ18</accession>
<evidence type="ECO:0000313" key="2">
    <source>
        <dbReference type="EMBL" id="ARP98874.1"/>
    </source>
</evidence>